<evidence type="ECO:0000259" key="6">
    <source>
        <dbReference type="PROSITE" id="PS50240"/>
    </source>
</evidence>
<name>A0A3M7P601_BRAPC</name>
<keyword evidence="4" id="KW-1015">Disulfide bond</keyword>
<dbReference type="PROSITE" id="PS00135">
    <property type="entry name" value="TRYPSIN_SER"/>
    <property type="match status" value="1"/>
</dbReference>
<dbReference type="InterPro" id="IPR043504">
    <property type="entry name" value="Peptidase_S1_PA_chymotrypsin"/>
</dbReference>
<dbReference type="PROSITE" id="PS50240">
    <property type="entry name" value="TRYPSIN_DOM"/>
    <property type="match status" value="1"/>
</dbReference>
<feature type="domain" description="Peptidase S1" evidence="6">
    <location>
        <begin position="114"/>
        <end position="338"/>
    </location>
</feature>
<dbReference type="PROSITE" id="PS00134">
    <property type="entry name" value="TRYPSIN_HIS"/>
    <property type="match status" value="1"/>
</dbReference>
<comment type="caution">
    <text evidence="7">The sequence shown here is derived from an EMBL/GenBank/DDBJ whole genome shotgun (WGS) entry which is preliminary data.</text>
</comment>
<dbReference type="PANTHER" id="PTHR24252">
    <property type="entry name" value="ACROSIN-RELATED"/>
    <property type="match status" value="1"/>
</dbReference>
<dbReference type="FunFam" id="2.40.10.10:FF:000003">
    <property type="entry name" value="Transmembrane serine protease 3"/>
    <property type="match status" value="1"/>
</dbReference>
<keyword evidence="1 5" id="KW-0645">Protease</keyword>
<dbReference type="CDD" id="cd00190">
    <property type="entry name" value="Tryp_SPc"/>
    <property type="match status" value="1"/>
</dbReference>
<evidence type="ECO:0000256" key="5">
    <source>
        <dbReference type="RuleBase" id="RU363034"/>
    </source>
</evidence>
<dbReference type="SMART" id="SM00020">
    <property type="entry name" value="Tryp_SPc"/>
    <property type="match status" value="1"/>
</dbReference>
<reference evidence="7 8" key="1">
    <citation type="journal article" date="2018" name="Sci. Rep.">
        <title>Genomic signatures of local adaptation to the degree of environmental predictability in rotifers.</title>
        <authorList>
            <person name="Franch-Gras L."/>
            <person name="Hahn C."/>
            <person name="Garcia-Roger E.M."/>
            <person name="Carmona M.J."/>
            <person name="Serra M."/>
            <person name="Gomez A."/>
        </authorList>
    </citation>
    <scope>NUCLEOTIDE SEQUENCE [LARGE SCALE GENOMIC DNA]</scope>
    <source>
        <strain evidence="7">HYR1</strain>
    </source>
</reference>
<keyword evidence="8" id="KW-1185">Reference proteome</keyword>
<dbReference type="STRING" id="10195.A0A3M7P601"/>
<keyword evidence="3 5" id="KW-0720">Serine protease</keyword>
<accession>A0A3M7P601</accession>
<dbReference type="OrthoDB" id="5918597at2759"/>
<evidence type="ECO:0000256" key="4">
    <source>
        <dbReference type="ARBA" id="ARBA00023157"/>
    </source>
</evidence>
<evidence type="ECO:0000256" key="2">
    <source>
        <dbReference type="ARBA" id="ARBA00022801"/>
    </source>
</evidence>
<evidence type="ECO:0000256" key="1">
    <source>
        <dbReference type="ARBA" id="ARBA00022670"/>
    </source>
</evidence>
<dbReference type="PRINTS" id="PR00722">
    <property type="entry name" value="CHYMOTRYPSIN"/>
</dbReference>
<dbReference type="GO" id="GO:0004252">
    <property type="term" value="F:serine-type endopeptidase activity"/>
    <property type="evidence" value="ECO:0007669"/>
    <property type="project" value="InterPro"/>
</dbReference>
<protein>
    <submittedName>
        <fullName evidence="7">Plasminogen</fullName>
    </submittedName>
</protein>
<dbReference type="PANTHER" id="PTHR24252:SF16">
    <property type="entry name" value="TRANSMEMBRANE SERINE PROTEASE 15"/>
    <property type="match status" value="1"/>
</dbReference>
<dbReference type="InterPro" id="IPR018114">
    <property type="entry name" value="TRYPSIN_HIS"/>
</dbReference>
<sequence>MGNSPDAILDQYGCSTNFISIASENNPLDNYKLCQQRRGVKLITTYSNVLIKFVTDALRDINSGFSIIFRIIKDPSDLVLLTTTKKPEITDQSNSPLLNCGMPLKKPLETLGRIIGGEEAVPHSWPWQALVTDGLIMCGATLINERWLVTAAHCTESINSGPIKAYLGMHNRLRSESSKRIKLIDEIIIHPNYLGRLTQWDYDIALMRLQEPVEITNEISPICLPPKGVNFAKLGSQGYVTGWGDTQGTGPAYILRQATITVKNNKECGASSENMLCAGDEAPDLHDSCQGDSGGPFFMKNNFNYYLVGIVSWGYDCNGAGVYTKVSNFVDWIQSVAFNEK</sequence>
<evidence type="ECO:0000313" key="7">
    <source>
        <dbReference type="EMBL" id="RMZ94506.1"/>
    </source>
</evidence>
<keyword evidence="2 5" id="KW-0378">Hydrolase</keyword>
<dbReference type="InterPro" id="IPR001314">
    <property type="entry name" value="Peptidase_S1A"/>
</dbReference>
<dbReference type="Proteomes" id="UP000276133">
    <property type="component" value="Unassembled WGS sequence"/>
</dbReference>
<dbReference type="InterPro" id="IPR009003">
    <property type="entry name" value="Peptidase_S1_PA"/>
</dbReference>
<dbReference type="InterPro" id="IPR033116">
    <property type="entry name" value="TRYPSIN_SER"/>
</dbReference>
<organism evidence="7 8">
    <name type="scientific">Brachionus plicatilis</name>
    <name type="common">Marine rotifer</name>
    <name type="synonym">Brachionus muelleri</name>
    <dbReference type="NCBI Taxonomy" id="10195"/>
    <lineage>
        <taxon>Eukaryota</taxon>
        <taxon>Metazoa</taxon>
        <taxon>Spiralia</taxon>
        <taxon>Gnathifera</taxon>
        <taxon>Rotifera</taxon>
        <taxon>Eurotatoria</taxon>
        <taxon>Monogononta</taxon>
        <taxon>Pseudotrocha</taxon>
        <taxon>Ploima</taxon>
        <taxon>Brachionidae</taxon>
        <taxon>Brachionus</taxon>
    </lineage>
</organism>
<dbReference type="GO" id="GO:0006508">
    <property type="term" value="P:proteolysis"/>
    <property type="evidence" value="ECO:0007669"/>
    <property type="project" value="UniProtKB-KW"/>
</dbReference>
<dbReference type="Gene3D" id="2.40.10.10">
    <property type="entry name" value="Trypsin-like serine proteases"/>
    <property type="match status" value="1"/>
</dbReference>
<dbReference type="Pfam" id="PF00089">
    <property type="entry name" value="Trypsin"/>
    <property type="match status" value="1"/>
</dbReference>
<evidence type="ECO:0000256" key="3">
    <source>
        <dbReference type="ARBA" id="ARBA00022825"/>
    </source>
</evidence>
<evidence type="ECO:0000313" key="8">
    <source>
        <dbReference type="Proteomes" id="UP000276133"/>
    </source>
</evidence>
<dbReference type="InterPro" id="IPR001254">
    <property type="entry name" value="Trypsin_dom"/>
</dbReference>
<dbReference type="AlphaFoldDB" id="A0A3M7P601"/>
<gene>
    <name evidence="7" type="ORF">BpHYR1_003751</name>
</gene>
<dbReference type="EMBL" id="REGN01013002">
    <property type="protein sequence ID" value="RMZ94506.1"/>
    <property type="molecule type" value="Genomic_DNA"/>
</dbReference>
<proteinExistence type="predicted"/>
<dbReference type="SUPFAM" id="SSF50494">
    <property type="entry name" value="Trypsin-like serine proteases"/>
    <property type="match status" value="1"/>
</dbReference>